<keyword evidence="1" id="KW-0675">Receptor</keyword>
<sequence length="780" mass="84239">MKHLFLSRKALVMALFSTGVIGISDLSTAYADNITTSPAINVGEVNGQAPGASERNKGNKKKVDINSPVQKVHISQRNIEDNTPSGGSVVEAIAATTPGFQARRTGTSSGANRYQIRLNGIQIGFDETGQAEMNGNQVLMDGIPLNNPLASYHGFSTAELPISSMFSGINVVYGPGTAKQHWFDSMGGTIDFQTKSSGEKPAAFVDIGAGSFNAYNASTGISTGSMDGWKTYIAGGYTRTGQARVSPSLTGPSESSAIFVKTQKKYQDGKFTMGFYFNHTEENRPHLIPVYPFAGGSVNGNGVQGPALSQVTSGFYYTPSSDLWRKHEKYITYLGYLKLTTDLSKNVKFHNAVWYRAGNRLKVRVDNYPMAPKLNTEYYPTSSGNFGYRGDFTIDLPYNKIDVGGYYQQTTYDSAFAGYSSFIPGFELGSNNPLYYRDDHDHWSAASAFLQDKITPVSFISITPGLNLINYHISVNNVTSVSAEDLYPGDTLGDFPKVPGDTVNFTRLAPSVAINAAITPSLHAFGTWSQNYQTQIDSAYGEGASHPVIAPKKPAKINFLMAGLKYVHGPLEGQVSFVHQKLSDLAVQITQAESQNIIVEPANETINGVNFLLAYGQRLGFNARLLGSILHGTENTVDAAGQAVNGARVTGLPTYNINFGLGYRLYADQTLWSIRALDNYQSATYLSSDITASPTTLQLPFSAVNLVNLSLSARTTMFDHDIPGLKLMRVSLMLDNLLNRKYNVQGYVSAGGNYGAGSEGSILASPGTPRAVYASITASF</sequence>
<accession>A0ACD5HIR6</accession>
<evidence type="ECO:0000313" key="2">
    <source>
        <dbReference type="Proteomes" id="UP001195965"/>
    </source>
</evidence>
<name>A0ACD5HIR6_9PROT</name>
<reference evidence="1 2" key="1">
    <citation type="journal article" date="2021" name="ISME J.">
        <title>Genomic evolution of the class Acidithiobacillia: deep-branching Proteobacteria living in extreme acidic conditions.</title>
        <authorList>
            <person name="Moya-Beltran A."/>
            <person name="Beard S."/>
            <person name="Rojas-Villalobos C."/>
            <person name="Issotta F."/>
            <person name="Gallardo Y."/>
            <person name="Ulloa R."/>
            <person name="Giaveno A."/>
            <person name="Degli Esposti M."/>
            <person name="Johnson D.B."/>
            <person name="Quatrini R."/>
        </authorList>
    </citation>
    <scope>NUCLEOTIDE SEQUENCE [LARGE SCALE GENOMIC DNA]</scope>
    <source>
        <strain evidence="1 2">GG1-14</strain>
    </source>
</reference>
<keyword evidence="2" id="KW-1185">Reference proteome</keyword>
<dbReference type="EMBL" id="CP127526">
    <property type="protein sequence ID" value="XRI74900.1"/>
    <property type="molecule type" value="Genomic_DNA"/>
</dbReference>
<evidence type="ECO:0000313" key="1">
    <source>
        <dbReference type="EMBL" id="XRI74900.1"/>
    </source>
</evidence>
<gene>
    <name evidence="1" type="ORF">HHS34_006815</name>
</gene>
<proteinExistence type="predicted"/>
<protein>
    <submittedName>
        <fullName evidence="1">TonB-dependent receptor plug domain-containing protein</fullName>
    </submittedName>
</protein>
<organism evidence="1 2">
    <name type="scientific">Acidithiobacillus montserratensis</name>
    <dbReference type="NCBI Taxonomy" id="2729135"/>
    <lineage>
        <taxon>Bacteria</taxon>
        <taxon>Pseudomonadati</taxon>
        <taxon>Pseudomonadota</taxon>
        <taxon>Acidithiobacillia</taxon>
        <taxon>Acidithiobacillales</taxon>
        <taxon>Acidithiobacillaceae</taxon>
        <taxon>Acidithiobacillus</taxon>
    </lineage>
</organism>
<dbReference type="Proteomes" id="UP001195965">
    <property type="component" value="Chromosome"/>
</dbReference>